<gene>
    <name evidence="2" type="ORF">SAMN02799615_04033</name>
</gene>
<keyword evidence="3" id="KW-1185">Reference proteome</keyword>
<name>A0A1I2JFB8_9GAMM</name>
<dbReference type="PANTHER" id="PTHR33608:SF3">
    <property type="entry name" value="SLR2013 PROTEIN"/>
    <property type="match status" value="1"/>
</dbReference>
<dbReference type="Proteomes" id="UP000199477">
    <property type="component" value="Unassembled WGS sequence"/>
</dbReference>
<reference evidence="3" key="1">
    <citation type="submission" date="2016-10" db="EMBL/GenBank/DDBJ databases">
        <authorList>
            <person name="Varghese N."/>
            <person name="Submissions S."/>
        </authorList>
    </citation>
    <scope>NUCLEOTIDE SEQUENCE [LARGE SCALE GENOMIC DNA]</scope>
    <source>
        <strain evidence="3">UNC178MFTsu3.1</strain>
    </source>
</reference>
<proteinExistence type="predicted"/>
<dbReference type="AlphaFoldDB" id="A0A1I2JFB8"/>
<accession>A0A1I2JFB8</accession>
<evidence type="ECO:0000313" key="3">
    <source>
        <dbReference type="Proteomes" id="UP000199477"/>
    </source>
</evidence>
<evidence type="ECO:0000313" key="2">
    <source>
        <dbReference type="EMBL" id="SFF53525.1"/>
    </source>
</evidence>
<protein>
    <submittedName>
        <fullName evidence="2">Uncharacterized conserved protein, DUF58 family, contains vWF domain</fullName>
    </submittedName>
</protein>
<dbReference type="Pfam" id="PF01882">
    <property type="entry name" value="DUF58"/>
    <property type="match status" value="1"/>
</dbReference>
<feature type="domain" description="DUF58" evidence="1">
    <location>
        <begin position="197"/>
        <end position="367"/>
    </location>
</feature>
<dbReference type="STRING" id="500610.SAMN02799615_04033"/>
<dbReference type="PANTHER" id="PTHR33608">
    <property type="entry name" value="BLL2464 PROTEIN"/>
    <property type="match status" value="1"/>
</dbReference>
<dbReference type="EMBL" id="FONH01000025">
    <property type="protein sequence ID" value="SFF53525.1"/>
    <property type="molecule type" value="Genomic_DNA"/>
</dbReference>
<sequence length="436" mass="48506">MMRPASTLLWLLLGWTGLGVLAAIGWLPLAAWLAFAVLVIVLAAFDARRLRAQPSPAVQRELPPVVPLGPELVVNLRLRPQGKRSLAFELHDLHPGGWPVRGMPRRLSLPPGRELALDYALTPTGRGRFDFAGTHLRLHSPWRLWTQRRTVGEPAGLRVYPNFAPLARMAGLSVEVASRSVGARLQRRRGEGTEFHELRDYRIGDSLRKIDWKATARVARLVSREYRDERNQQVVLLLDCGRRMLAQDDRLAHFDHVLNASLALAYIALRQGDSVGMLACAGEDLRWMPPQQGNGGMDMLLGAGYDLQPQAVATDYLAAASALQARQRRRAFVVLVTNVRDEDDEELRMAVRLLSRRHLVLVVSLRELALDQAAANVDHELDTAIRAAAAMDYLAQRDAMHDALRRAGVAMLDVSCSELSGVLVERYLAVKRAGRL</sequence>
<dbReference type="InterPro" id="IPR002881">
    <property type="entry name" value="DUF58"/>
</dbReference>
<evidence type="ECO:0000259" key="1">
    <source>
        <dbReference type="Pfam" id="PF01882"/>
    </source>
</evidence>
<organism evidence="2 3">
    <name type="scientific">Dyella marensis</name>
    <dbReference type="NCBI Taxonomy" id="500610"/>
    <lineage>
        <taxon>Bacteria</taxon>
        <taxon>Pseudomonadati</taxon>
        <taxon>Pseudomonadota</taxon>
        <taxon>Gammaproteobacteria</taxon>
        <taxon>Lysobacterales</taxon>
        <taxon>Rhodanobacteraceae</taxon>
        <taxon>Dyella</taxon>
    </lineage>
</organism>